<evidence type="ECO:0000256" key="2">
    <source>
        <dbReference type="ARBA" id="ARBA00022771"/>
    </source>
</evidence>
<dbReference type="OrthoDB" id="4347at2759"/>
<gene>
    <name evidence="7" type="ORF">JI435_304720</name>
</gene>
<feature type="compositionally biased region" description="Polar residues" evidence="5">
    <location>
        <begin position="39"/>
        <end position="59"/>
    </location>
</feature>
<dbReference type="Proteomes" id="UP000663193">
    <property type="component" value="Chromosome 9"/>
</dbReference>
<evidence type="ECO:0000259" key="6">
    <source>
        <dbReference type="PROSITE" id="PS50103"/>
    </source>
</evidence>
<dbReference type="InterPro" id="IPR000571">
    <property type="entry name" value="Znf_CCCH"/>
</dbReference>
<feature type="compositionally biased region" description="Polar residues" evidence="5">
    <location>
        <begin position="79"/>
        <end position="119"/>
    </location>
</feature>
<feature type="compositionally biased region" description="Acidic residues" evidence="5">
    <location>
        <begin position="298"/>
        <end position="322"/>
    </location>
</feature>
<keyword evidence="1 4" id="KW-0479">Metal-binding</keyword>
<evidence type="ECO:0000256" key="5">
    <source>
        <dbReference type="SAM" id="MobiDB-lite"/>
    </source>
</evidence>
<feature type="compositionally biased region" description="Polar residues" evidence="5">
    <location>
        <begin position="1"/>
        <end position="25"/>
    </location>
</feature>
<evidence type="ECO:0000313" key="7">
    <source>
        <dbReference type="EMBL" id="QRC99229.1"/>
    </source>
</evidence>
<dbReference type="SUPFAM" id="SSF90229">
    <property type="entry name" value="CCCH zinc finger"/>
    <property type="match status" value="1"/>
</dbReference>
<dbReference type="SMART" id="SM00356">
    <property type="entry name" value="ZnF_C3H1"/>
    <property type="match status" value="1"/>
</dbReference>
<organism evidence="7 8">
    <name type="scientific">Phaeosphaeria nodorum (strain SN15 / ATCC MYA-4574 / FGSC 10173)</name>
    <name type="common">Glume blotch fungus</name>
    <name type="synonym">Parastagonospora nodorum</name>
    <dbReference type="NCBI Taxonomy" id="321614"/>
    <lineage>
        <taxon>Eukaryota</taxon>
        <taxon>Fungi</taxon>
        <taxon>Dikarya</taxon>
        <taxon>Ascomycota</taxon>
        <taxon>Pezizomycotina</taxon>
        <taxon>Dothideomycetes</taxon>
        <taxon>Pleosporomycetidae</taxon>
        <taxon>Pleosporales</taxon>
        <taxon>Pleosporineae</taxon>
        <taxon>Phaeosphaeriaceae</taxon>
        <taxon>Parastagonospora</taxon>
    </lineage>
</organism>
<evidence type="ECO:0000256" key="3">
    <source>
        <dbReference type="ARBA" id="ARBA00022833"/>
    </source>
</evidence>
<feature type="region of interest" description="Disordered" evidence="5">
    <location>
        <begin position="508"/>
        <end position="558"/>
    </location>
</feature>
<feature type="region of interest" description="Disordered" evidence="5">
    <location>
        <begin position="572"/>
        <end position="599"/>
    </location>
</feature>
<sequence length="1067" mass="116582">MASNHVPSDQVPLQGQSIYTESPYHQNLFPPVDRYGTPSWDTQLNQHSGLASNAGSTQAWHHGSFPQQQQTQPQPQPQSYNTFNQSYGTQSNGYQQTASPYQYGQFGQQGSMPSYSQPANVDPSLGLDPNALRQQQQSPYQMSMRNTTPQAHSGTVTPQALQHNGAQLQNSRPTVSPFQMPRTTTEMFAQRAMPATIVKPVPVPSYEIPRGKKSGGLYILDQAALAKATKSTALNKLVTLGSEPFHLPTNRTALPLYTPRQSVKELKKIGADNKKLLARIQSKPSVTKAPRGLKREDSDSDSATDSSDDESEYTDDEEDDEPSPLPAARPEEPHEAVRYDIIKATWHPRKSPLSSDQIKDGMRDIWEVLNTIQKRWRADSKAVTDAEDQKKTGELPVLKSRVTSQRDLLQSALKAALDYAHPDVLYQLGKIKPFVYLCYQFLANRFRMKDFDGPLSAVIYEVLTRCGTLTSELLEETKAIKALVSMKKQANEKHKAFIQQIIDSAAANSKKAQASSPPTTEPAEAKTVKRPAAEQTTRASSEGMMAKRPKPADGPANAIKKSVATPLGSKAITMSTSTLPQKKPTAAPAPVKNRVSQVTNKPSGIFASLNAASKKPATTPAASKPSLQTKPVAAASKDKKPAATTSKPAFSFAQTMASLLKPKEPEAAPVKSEKQLPPETPEEKAKRLRKEARRHLRVTFKPDTALVQIKYFSHDPDEELGHDENFVRHAGDIGGEGAMFKQHKEHDIDDDDDDEPELDNKPWREPSQVDFSAVPTVALDGNYAPYGGGKQMPSCPEKEANLRRENATLMVFYADPNDIPSSPREPLEQDQESAPAVTVTNFGAPPDHVLAKGSQSSQAQVPAPVAIPDLSSLENIFKQFALPAATQPPAMSQPAPVPQTTYAPPMPMASNVDLQSILSALKVPAAPQVQAPPQYPSQAPAAQFPPPSMDFNAIMSAISASAGNGTLPPPPPGFPPFPLPFAMPPQQMDSAAYQLQQQPQYTPQDYNTQTNGGIKRQREETGNNDRGQGKKHKNRGERPHKVLPCKFFQMGKCSKGDNCTYVHDLNM</sequence>
<keyword evidence="8" id="KW-1185">Reference proteome</keyword>
<accession>A0A7U2FA44</accession>
<keyword evidence="2 4" id="KW-0863">Zinc-finger</keyword>
<feature type="region of interest" description="Disordered" evidence="5">
    <location>
        <begin position="616"/>
        <end position="695"/>
    </location>
</feature>
<feature type="region of interest" description="Disordered" evidence="5">
    <location>
        <begin position="1002"/>
        <end position="1040"/>
    </location>
</feature>
<evidence type="ECO:0000256" key="1">
    <source>
        <dbReference type="ARBA" id="ARBA00022723"/>
    </source>
</evidence>
<name>A0A7U2FA44_PHANO</name>
<feature type="compositionally biased region" description="Polar residues" evidence="5">
    <location>
        <begin position="643"/>
        <end position="657"/>
    </location>
</feature>
<keyword evidence="3 4" id="KW-0862">Zinc</keyword>
<proteinExistence type="predicted"/>
<feature type="region of interest" description="Disordered" evidence="5">
    <location>
        <begin position="737"/>
        <end position="769"/>
    </location>
</feature>
<feature type="region of interest" description="Disordered" evidence="5">
    <location>
        <begin position="280"/>
        <end position="334"/>
    </location>
</feature>
<feature type="compositionally biased region" description="Acidic residues" evidence="5">
    <location>
        <begin position="748"/>
        <end position="757"/>
    </location>
</feature>
<dbReference type="Pfam" id="PF00642">
    <property type="entry name" value="zf-CCCH"/>
    <property type="match status" value="1"/>
</dbReference>
<feature type="compositionally biased region" description="Low complexity" evidence="5">
    <location>
        <begin position="1002"/>
        <end position="1011"/>
    </location>
</feature>
<feature type="compositionally biased region" description="Basic and acidic residues" evidence="5">
    <location>
        <begin position="661"/>
        <end position="685"/>
    </location>
</feature>
<feature type="compositionally biased region" description="Low complexity" evidence="5">
    <location>
        <begin position="616"/>
        <end position="626"/>
    </location>
</feature>
<feature type="region of interest" description="Disordered" evidence="5">
    <location>
        <begin position="1"/>
        <end position="130"/>
    </location>
</feature>
<protein>
    <recommendedName>
        <fullName evidence="6">C3H1-type domain-containing protein</fullName>
    </recommendedName>
</protein>
<dbReference type="PROSITE" id="PS50103">
    <property type="entry name" value="ZF_C3H1"/>
    <property type="match status" value="1"/>
</dbReference>
<evidence type="ECO:0000256" key="4">
    <source>
        <dbReference type="PROSITE-ProRule" id="PRU00723"/>
    </source>
</evidence>
<dbReference type="InterPro" id="IPR036855">
    <property type="entry name" value="Znf_CCCH_sf"/>
</dbReference>
<dbReference type="VEuPathDB" id="FungiDB:JI435_304720"/>
<dbReference type="EMBL" id="CP069031">
    <property type="protein sequence ID" value="QRC99229.1"/>
    <property type="molecule type" value="Genomic_DNA"/>
</dbReference>
<feature type="zinc finger region" description="C3H1-type" evidence="4">
    <location>
        <begin position="1044"/>
        <end position="1066"/>
    </location>
</feature>
<dbReference type="AlphaFoldDB" id="A0A7U2FA44"/>
<feature type="compositionally biased region" description="Basic residues" evidence="5">
    <location>
        <begin position="686"/>
        <end position="695"/>
    </location>
</feature>
<reference evidence="8" key="1">
    <citation type="journal article" date="2021" name="BMC Genomics">
        <title>Chromosome-level genome assembly and manually-curated proteome of model necrotroph Parastagonospora nodorum Sn15 reveals a genome-wide trove of candidate effector homologs, and redundancy of virulence-related functions within an accessory chromosome.</title>
        <authorList>
            <person name="Bertazzoni S."/>
            <person name="Jones D.A.B."/>
            <person name="Phan H.T."/>
            <person name="Tan K.-C."/>
            <person name="Hane J.K."/>
        </authorList>
    </citation>
    <scope>NUCLEOTIDE SEQUENCE [LARGE SCALE GENOMIC DNA]</scope>
    <source>
        <strain evidence="8">SN15 / ATCC MYA-4574 / FGSC 10173)</strain>
    </source>
</reference>
<feature type="domain" description="C3H1-type" evidence="6">
    <location>
        <begin position="1044"/>
        <end position="1066"/>
    </location>
</feature>
<dbReference type="Gene3D" id="4.10.1000.10">
    <property type="entry name" value="Zinc finger, CCCH-type"/>
    <property type="match status" value="1"/>
</dbReference>
<dbReference type="GO" id="GO:0008270">
    <property type="term" value="F:zinc ion binding"/>
    <property type="evidence" value="ECO:0007669"/>
    <property type="project" value="UniProtKB-KW"/>
</dbReference>
<evidence type="ECO:0000313" key="8">
    <source>
        <dbReference type="Proteomes" id="UP000663193"/>
    </source>
</evidence>